<keyword evidence="5" id="KW-0723">Serine/threonine-protein kinase</keyword>
<feature type="binding site" evidence="2">
    <location>
        <position position="471"/>
    </location>
    <ligand>
        <name>ATP</name>
        <dbReference type="ChEBI" id="CHEBI:30616"/>
    </ligand>
</feature>
<comment type="caution">
    <text evidence="5">The sequence shown here is derived from an EMBL/GenBank/DDBJ whole genome shotgun (WGS) entry which is preliminary data.</text>
</comment>
<dbReference type="GO" id="GO:0005524">
    <property type="term" value="F:ATP binding"/>
    <property type="evidence" value="ECO:0007669"/>
    <property type="project" value="UniProtKB-UniRule"/>
</dbReference>
<name>A0A1V9Y5B6_ACHHY</name>
<dbReference type="PANTHER" id="PTHR47320">
    <property type="entry name" value="BIFUNCTIONAL URIDYLYLTRANSFERASE/URIDYLYL-REMOVING ENZYME"/>
    <property type="match status" value="1"/>
</dbReference>
<dbReference type="PROSITE" id="PS51671">
    <property type="entry name" value="ACT"/>
    <property type="match status" value="1"/>
</dbReference>
<dbReference type="PANTHER" id="PTHR47320:SF1">
    <property type="entry name" value="BIFUNCTIONAL URIDYLYLTRANSFERASE_URIDYLYL-REMOVING ENZYME"/>
    <property type="match status" value="1"/>
</dbReference>
<dbReference type="GO" id="GO:0004674">
    <property type="term" value="F:protein serine/threonine kinase activity"/>
    <property type="evidence" value="ECO:0007669"/>
    <property type="project" value="UniProtKB-KW"/>
</dbReference>
<evidence type="ECO:0000256" key="1">
    <source>
        <dbReference type="ARBA" id="ARBA00022801"/>
    </source>
</evidence>
<keyword evidence="1" id="KW-0378">Hydrolase</keyword>
<evidence type="ECO:0000256" key="3">
    <source>
        <dbReference type="SAM" id="MobiDB-lite"/>
    </source>
</evidence>
<evidence type="ECO:0000256" key="2">
    <source>
        <dbReference type="PROSITE-ProRule" id="PRU10141"/>
    </source>
</evidence>
<feature type="compositionally biased region" description="Low complexity" evidence="3">
    <location>
        <begin position="1"/>
        <end position="14"/>
    </location>
</feature>
<feature type="compositionally biased region" description="Basic and acidic residues" evidence="3">
    <location>
        <begin position="399"/>
        <end position="409"/>
    </location>
</feature>
<feature type="non-terminal residue" evidence="5">
    <location>
        <position position="484"/>
    </location>
</feature>
<keyword evidence="5" id="KW-0808">Transferase</keyword>
<sequence length="484" mass="52541">MSSSHLLPKARAPLLPSPPAPTTKERTWSDSQAAAAVMDGHRHSIGEETTVNHVSDARLLYRKWRSGSGTATLLDSDIDFTPPMRAVTPPMDAPMASLALDPAPSPLSVDKFDMLPSIPEKDLETRSQILSDMFLAEDDQVNVRQRGSSSGSSATSVLSGSFGKKPSSYDTTETTMKKSKSVQGLSDLEKHNASFFPAAPKVGLPHPLCPHLAQPSASGVQRGLKDSVMHDMCCAVAKQMVGDAYVPSSNGAKLVLNHLYAPVLENVQSHFKRLPARYALSVDPDDVPMHIRLLANQHRNPDDINLHAHYLKDDDGSINMSTCEVVLVAKDRDSLLDAITRALSSLKGSIMDADVMTTRDGVTLDRFIVKGSFVPEDRLSELKRRVLENLERSAQAAENSERERQRRLAQEAAPTPTPPPPPPATGHVLDAGIKPEWQLSFSELHLGEAIGTGRSGQTFSGLWRGTFIAAKVINVSHHNQSLSD</sequence>
<feature type="region of interest" description="Disordered" evidence="3">
    <location>
        <begin position="393"/>
        <end position="429"/>
    </location>
</feature>
<keyword evidence="2" id="KW-0067">ATP-binding</keyword>
<evidence type="ECO:0000313" key="6">
    <source>
        <dbReference type="Proteomes" id="UP000243579"/>
    </source>
</evidence>
<dbReference type="GO" id="GO:0016787">
    <property type="term" value="F:hydrolase activity"/>
    <property type="evidence" value="ECO:0007669"/>
    <property type="project" value="UniProtKB-KW"/>
</dbReference>
<feature type="compositionally biased region" description="Pro residues" evidence="3">
    <location>
        <begin position="415"/>
        <end position="424"/>
    </location>
</feature>
<dbReference type="InterPro" id="IPR010043">
    <property type="entry name" value="UTase/UR"/>
</dbReference>
<dbReference type="EMBL" id="JNBR01002861">
    <property type="protein sequence ID" value="OQR80899.1"/>
    <property type="molecule type" value="Genomic_DNA"/>
</dbReference>
<dbReference type="Proteomes" id="UP000243579">
    <property type="component" value="Unassembled WGS sequence"/>
</dbReference>
<dbReference type="GO" id="GO:0008773">
    <property type="term" value="F:[protein-PII] uridylyltransferase activity"/>
    <property type="evidence" value="ECO:0007669"/>
    <property type="project" value="InterPro"/>
</dbReference>
<keyword evidence="6" id="KW-1185">Reference proteome</keyword>
<feature type="region of interest" description="Disordered" evidence="3">
    <location>
        <begin position="142"/>
        <end position="181"/>
    </location>
</feature>
<gene>
    <name evidence="5" type="ORF">ACHHYP_17072</name>
</gene>
<evidence type="ECO:0000313" key="5">
    <source>
        <dbReference type="EMBL" id="OQR80899.1"/>
    </source>
</evidence>
<evidence type="ECO:0000259" key="4">
    <source>
        <dbReference type="PROSITE" id="PS51671"/>
    </source>
</evidence>
<dbReference type="InterPro" id="IPR002912">
    <property type="entry name" value="ACT_dom"/>
</dbReference>
<dbReference type="CDD" id="cd04900">
    <property type="entry name" value="ACT_UUR-like_1"/>
    <property type="match status" value="1"/>
</dbReference>
<dbReference type="OrthoDB" id="4062651at2759"/>
<dbReference type="InterPro" id="IPR017441">
    <property type="entry name" value="Protein_kinase_ATP_BS"/>
</dbReference>
<keyword evidence="2" id="KW-0547">Nucleotide-binding</keyword>
<dbReference type="InterPro" id="IPR045865">
    <property type="entry name" value="ACT-like_dom_sf"/>
</dbReference>
<dbReference type="STRING" id="1202772.A0A1V9Y5B6"/>
<feature type="region of interest" description="Disordered" evidence="3">
    <location>
        <begin position="1"/>
        <end position="33"/>
    </location>
</feature>
<reference evidence="5 6" key="1">
    <citation type="journal article" date="2014" name="Genome Biol. Evol.">
        <title>The secreted proteins of Achlya hypogyna and Thraustotheca clavata identify the ancestral oomycete secretome and reveal gene acquisitions by horizontal gene transfer.</title>
        <authorList>
            <person name="Misner I."/>
            <person name="Blouin N."/>
            <person name="Leonard G."/>
            <person name="Richards T.A."/>
            <person name="Lane C.E."/>
        </authorList>
    </citation>
    <scope>NUCLEOTIDE SEQUENCE [LARGE SCALE GENOMIC DNA]</scope>
    <source>
        <strain evidence="5 6">ATCC 48635</strain>
    </source>
</reference>
<proteinExistence type="predicted"/>
<keyword evidence="5" id="KW-0418">Kinase</keyword>
<dbReference type="SUPFAM" id="SSF55021">
    <property type="entry name" value="ACT-like"/>
    <property type="match status" value="1"/>
</dbReference>
<dbReference type="Gene3D" id="3.30.200.20">
    <property type="entry name" value="Phosphorylase Kinase, domain 1"/>
    <property type="match status" value="1"/>
</dbReference>
<organism evidence="5 6">
    <name type="scientific">Achlya hypogyna</name>
    <name type="common">Oomycete</name>
    <name type="synonym">Protoachlya hypogyna</name>
    <dbReference type="NCBI Taxonomy" id="1202772"/>
    <lineage>
        <taxon>Eukaryota</taxon>
        <taxon>Sar</taxon>
        <taxon>Stramenopiles</taxon>
        <taxon>Oomycota</taxon>
        <taxon>Saprolegniomycetes</taxon>
        <taxon>Saprolegniales</taxon>
        <taxon>Achlyaceae</taxon>
        <taxon>Achlya</taxon>
    </lineage>
</organism>
<dbReference type="AlphaFoldDB" id="A0A1V9Y5B6"/>
<accession>A0A1V9Y5B6</accession>
<dbReference type="PROSITE" id="PS00107">
    <property type="entry name" value="PROTEIN_KINASE_ATP"/>
    <property type="match status" value="1"/>
</dbReference>
<protein>
    <submittedName>
        <fullName evidence="5">Serine/threonine protein kinase</fullName>
    </submittedName>
</protein>
<feature type="domain" description="ACT" evidence="4">
    <location>
        <begin position="324"/>
        <end position="402"/>
    </location>
</feature>
<feature type="compositionally biased region" description="Low complexity" evidence="3">
    <location>
        <begin position="147"/>
        <end position="163"/>
    </location>
</feature>